<protein>
    <submittedName>
        <fullName evidence="1">Uncharacterized protein</fullName>
    </submittedName>
</protein>
<comment type="caution">
    <text evidence="1">The sequence shown here is derived from an EMBL/GenBank/DDBJ whole genome shotgun (WGS) entry which is preliminary data.</text>
</comment>
<reference evidence="1" key="1">
    <citation type="submission" date="2019-11" db="EMBL/GenBank/DDBJ databases">
        <authorList>
            <person name="Liu Y."/>
            <person name="Hou J."/>
            <person name="Li T.-Q."/>
            <person name="Guan C.-H."/>
            <person name="Wu X."/>
            <person name="Wu H.-Z."/>
            <person name="Ling F."/>
            <person name="Zhang R."/>
            <person name="Shi X.-G."/>
            <person name="Ren J.-P."/>
            <person name="Chen E.-F."/>
            <person name="Sun J.-M."/>
        </authorList>
    </citation>
    <scope>NUCLEOTIDE SEQUENCE</scope>
    <source>
        <strain evidence="1">Adult_tree_wgs_1</strain>
        <tissue evidence="1">Leaves</tissue>
    </source>
</reference>
<organism evidence="1 2">
    <name type="scientific">Rhododendron simsii</name>
    <name type="common">Sims's rhododendron</name>
    <dbReference type="NCBI Taxonomy" id="118357"/>
    <lineage>
        <taxon>Eukaryota</taxon>
        <taxon>Viridiplantae</taxon>
        <taxon>Streptophyta</taxon>
        <taxon>Embryophyta</taxon>
        <taxon>Tracheophyta</taxon>
        <taxon>Spermatophyta</taxon>
        <taxon>Magnoliopsida</taxon>
        <taxon>eudicotyledons</taxon>
        <taxon>Gunneridae</taxon>
        <taxon>Pentapetalae</taxon>
        <taxon>asterids</taxon>
        <taxon>Ericales</taxon>
        <taxon>Ericaceae</taxon>
        <taxon>Ericoideae</taxon>
        <taxon>Rhodoreae</taxon>
        <taxon>Rhododendron</taxon>
    </lineage>
</organism>
<dbReference type="OrthoDB" id="1747847at2759"/>
<accession>A0A834GJ83</accession>
<evidence type="ECO:0000313" key="2">
    <source>
        <dbReference type="Proteomes" id="UP000626092"/>
    </source>
</evidence>
<evidence type="ECO:0000313" key="1">
    <source>
        <dbReference type="EMBL" id="KAF7135933.1"/>
    </source>
</evidence>
<proteinExistence type="predicted"/>
<keyword evidence="2" id="KW-1185">Reference proteome</keyword>
<dbReference type="AlphaFoldDB" id="A0A834GJ83"/>
<dbReference type="Proteomes" id="UP000626092">
    <property type="component" value="Unassembled WGS sequence"/>
</dbReference>
<dbReference type="EMBL" id="WJXA01000008">
    <property type="protein sequence ID" value="KAF7135933.1"/>
    <property type="molecule type" value="Genomic_DNA"/>
</dbReference>
<sequence length="133" mass="15125">MSVSRLSMEISRECEIGLTSPQELDTLWFLKLKEWVTKFGVNNVVFKVADFSSKITFSFEDLRNISIPRPCHVKHLKLSGRSYQVGVLNLDVLVHGLLRSCCRETLSIAETPDIGTKFAMVYSPSVPFIVFPW</sequence>
<name>A0A834GJ83_RHOSS</name>
<gene>
    <name evidence="1" type="ORF">RHSIM_Rhsim08G0029500</name>
</gene>